<dbReference type="PROSITE" id="PS50178">
    <property type="entry name" value="ZF_FYVE"/>
    <property type="match status" value="1"/>
</dbReference>
<dbReference type="InterPro" id="IPR035899">
    <property type="entry name" value="DBL_dom_sf"/>
</dbReference>
<evidence type="ECO:0000313" key="11">
    <source>
        <dbReference type="Proteomes" id="UP001470230"/>
    </source>
</evidence>
<evidence type="ECO:0000256" key="7">
    <source>
        <dbReference type="PROSITE-ProRule" id="PRU00091"/>
    </source>
</evidence>
<dbReference type="SMART" id="SM00064">
    <property type="entry name" value="FYVE"/>
    <property type="match status" value="1"/>
</dbReference>
<dbReference type="SUPFAM" id="SSF57903">
    <property type="entry name" value="FYVE/PHD zinc finger"/>
    <property type="match status" value="1"/>
</dbReference>
<evidence type="ECO:0000256" key="4">
    <source>
        <dbReference type="ARBA" id="ARBA00022723"/>
    </source>
</evidence>
<organism evidence="10 11">
    <name type="scientific">Tritrichomonas musculus</name>
    <dbReference type="NCBI Taxonomy" id="1915356"/>
    <lineage>
        <taxon>Eukaryota</taxon>
        <taxon>Metamonada</taxon>
        <taxon>Parabasalia</taxon>
        <taxon>Tritrichomonadida</taxon>
        <taxon>Tritrichomonadidae</taxon>
        <taxon>Tritrichomonas</taxon>
    </lineage>
</organism>
<dbReference type="EMBL" id="JAPFFF010000001">
    <property type="protein sequence ID" value="KAK8899465.1"/>
    <property type="molecule type" value="Genomic_DNA"/>
</dbReference>
<sequence length="465" mass="53416">MSNEKESTQRLNVIKEIIESEITYNNGLQMMDKLVREPLLKKIADGEISPSIDTQIPQLFEKLSQVRLISDTLNQELYQYISNQISIGQAFKTFPKLIIIYCDYIRLFHSTNPILIRTREENKSLDNFFKSCELKLCNTIQSFLITPVQRPPRYRLLLDQLLNTFSQNKSQSKSSDPKEEENYNLVKVALDTTCDEISKIDEAIDVFDEACRMEQIQTKFKDFDMFTLHRRLFFDGESLKFSRKKVEMRYLIVFSDVLIVAENTILPSGTSSNESSNSNNLTAGSIKWKKMSNSLKINKNYKTGEYLISDVEDSGIFLNAVDILQKEKSFRVNMENSKAKSMILQAFQKVKEMSSEKFSNNNDNYAPVWVPDSLVLNCMVCNSKFTLINRKHHCRKCGACICKKCFKKIVIPNRDPAPLGVCTECFNKISATEKCCITNDNDNDNDNDTDIESSSSFISSQNSFQ</sequence>
<dbReference type="SMART" id="SM00325">
    <property type="entry name" value="RhoGEF"/>
    <property type="match status" value="1"/>
</dbReference>
<evidence type="ECO:0000259" key="8">
    <source>
        <dbReference type="PROSITE" id="PS50010"/>
    </source>
</evidence>
<dbReference type="Gene3D" id="2.30.29.30">
    <property type="entry name" value="Pleckstrin-homology domain (PH domain)/Phosphotyrosine-binding domain (PTB)"/>
    <property type="match status" value="1"/>
</dbReference>
<dbReference type="InterPro" id="IPR011993">
    <property type="entry name" value="PH-like_dom_sf"/>
</dbReference>
<dbReference type="Gene3D" id="1.20.900.10">
    <property type="entry name" value="Dbl homology (DH) domain"/>
    <property type="match status" value="1"/>
</dbReference>
<comment type="caution">
    <text evidence="10">The sequence shown here is derived from an EMBL/GenBank/DDBJ whole genome shotgun (WGS) entry which is preliminary data.</text>
</comment>
<keyword evidence="3" id="KW-0344">Guanine-nucleotide releasing factor</keyword>
<dbReference type="InterPro" id="IPR000306">
    <property type="entry name" value="Znf_FYVE"/>
</dbReference>
<accession>A0ABR2LAX9</accession>
<dbReference type="SUPFAM" id="SSF48065">
    <property type="entry name" value="DBL homology domain (DH-domain)"/>
    <property type="match status" value="1"/>
</dbReference>
<name>A0ABR2LAX9_9EUKA</name>
<keyword evidence="4" id="KW-0479">Metal-binding</keyword>
<proteinExistence type="predicted"/>
<evidence type="ECO:0008006" key="12">
    <source>
        <dbReference type="Google" id="ProtNLM"/>
    </source>
</evidence>
<protein>
    <recommendedName>
        <fullName evidence="12">FYVE zinc finger family protein</fullName>
    </recommendedName>
</protein>
<dbReference type="InterPro" id="IPR017455">
    <property type="entry name" value="Znf_FYVE-rel"/>
</dbReference>
<dbReference type="InterPro" id="IPR051092">
    <property type="entry name" value="FYVE_RhoGEF_PH"/>
</dbReference>
<evidence type="ECO:0000259" key="9">
    <source>
        <dbReference type="PROSITE" id="PS50178"/>
    </source>
</evidence>
<keyword evidence="6" id="KW-0862">Zinc</keyword>
<dbReference type="InterPro" id="IPR013083">
    <property type="entry name" value="Znf_RING/FYVE/PHD"/>
</dbReference>
<keyword evidence="11" id="KW-1185">Reference proteome</keyword>
<feature type="domain" description="FYVE-type" evidence="9">
    <location>
        <begin position="372"/>
        <end position="430"/>
    </location>
</feature>
<feature type="domain" description="DH" evidence="8">
    <location>
        <begin position="9"/>
        <end position="203"/>
    </location>
</feature>
<dbReference type="Pfam" id="PF00621">
    <property type="entry name" value="RhoGEF"/>
    <property type="match status" value="1"/>
</dbReference>
<dbReference type="Pfam" id="PF01363">
    <property type="entry name" value="FYVE"/>
    <property type="match status" value="1"/>
</dbReference>
<keyword evidence="2" id="KW-0963">Cytoplasm</keyword>
<dbReference type="PANTHER" id="PTHR12673">
    <property type="entry name" value="FACIOGENITAL DYSPLASIA PROTEIN"/>
    <property type="match status" value="1"/>
</dbReference>
<dbReference type="Gene3D" id="3.30.40.10">
    <property type="entry name" value="Zinc/RING finger domain, C3HC4 (zinc finger)"/>
    <property type="match status" value="1"/>
</dbReference>
<dbReference type="InterPro" id="IPR011011">
    <property type="entry name" value="Znf_FYVE_PHD"/>
</dbReference>
<evidence type="ECO:0000256" key="3">
    <source>
        <dbReference type="ARBA" id="ARBA00022658"/>
    </source>
</evidence>
<reference evidence="10 11" key="1">
    <citation type="submission" date="2024-04" db="EMBL/GenBank/DDBJ databases">
        <title>Tritrichomonas musculus Genome.</title>
        <authorList>
            <person name="Alves-Ferreira E."/>
            <person name="Grigg M."/>
            <person name="Lorenzi H."/>
            <person name="Galac M."/>
        </authorList>
    </citation>
    <scope>NUCLEOTIDE SEQUENCE [LARGE SCALE GENOMIC DNA]</scope>
    <source>
        <strain evidence="10 11">EAF2021</strain>
    </source>
</reference>
<evidence type="ECO:0000256" key="2">
    <source>
        <dbReference type="ARBA" id="ARBA00022490"/>
    </source>
</evidence>
<dbReference type="PROSITE" id="PS50010">
    <property type="entry name" value="DH_2"/>
    <property type="match status" value="1"/>
</dbReference>
<comment type="subcellular location">
    <subcellularLocation>
        <location evidence="1">Cytoplasm</location>
    </subcellularLocation>
</comment>
<gene>
    <name evidence="10" type="ORF">M9Y10_001781</name>
</gene>
<dbReference type="Proteomes" id="UP001470230">
    <property type="component" value="Unassembled WGS sequence"/>
</dbReference>
<evidence type="ECO:0000256" key="5">
    <source>
        <dbReference type="ARBA" id="ARBA00022771"/>
    </source>
</evidence>
<evidence type="ECO:0000313" key="10">
    <source>
        <dbReference type="EMBL" id="KAK8899465.1"/>
    </source>
</evidence>
<keyword evidence="5 7" id="KW-0863">Zinc-finger</keyword>
<dbReference type="InterPro" id="IPR000219">
    <property type="entry name" value="DH_dom"/>
</dbReference>
<evidence type="ECO:0000256" key="1">
    <source>
        <dbReference type="ARBA" id="ARBA00004496"/>
    </source>
</evidence>
<evidence type="ECO:0000256" key="6">
    <source>
        <dbReference type="ARBA" id="ARBA00022833"/>
    </source>
</evidence>
<dbReference type="PANTHER" id="PTHR12673:SF159">
    <property type="entry name" value="LD03170P"/>
    <property type="match status" value="1"/>
</dbReference>